<protein>
    <submittedName>
        <fullName evidence="1">GIP protein</fullName>
    </submittedName>
</protein>
<reference evidence="1" key="1">
    <citation type="submission" date="2021-02" db="EMBL/GenBank/DDBJ databases">
        <authorList>
            <person name="Dougan E. K."/>
            <person name="Rhodes N."/>
            <person name="Thang M."/>
            <person name="Chan C."/>
        </authorList>
    </citation>
    <scope>NUCLEOTIDE SEQUENCE</scope>
</reference>
<accession>A0A813BBZ0</accession>
<sequence>DLNTDLTKFGFLVYAGTVRDFHEWEFRAMTRWKQTKVDERSELASKFLDSLRSEPYIIAEDLGTDILFSNDNIPKVVEAVRERLFPLAEQESKELYRLGTQVGGVLSRQAGEPMVSYIDRRRRWLRKLQQLDKATHINEAVLTDLLLDNSGLSRSERLMVMTSMGSSTATKDAENVIVARAEAIHLREAKDDAEEGAAYVADEEEHDDWVYHGDEGPVDEAYDDTNLVAQTADASLRDVELDVFTSFLCSAGFDENDRESLAFMADIVQSETVAFMARSKAKGKGKPVNAHGAHGYRPRATGLTVEDRRRKLQEIKLRSTCKTCGRKGHWSGDRECPGKGTGKVAVAHFAQATRVMDKSTQTCDLRGSPSISDSESESFEPEAVANYVSLGRDSETEPAAYMGFFDKGDFEESDEELVDDFASQGAPSTEWDTIEYPEGSDQLFRFRMHKGSTYLEVLRNHPDYYHWGLKEKAPSTMLEAWLVWVYRNFDVPPAGGG</sequence>
<proteinExistence type="predicted"/>
<dbReference type="EMBL" id="CAJNJA010070417">
    <property type="protein sequence ID" value="CAE7900815.1"/>
    <property type="molecule type" value="Genomic_DNA"/>
</dbReference>
<feature type="non-terminal residue" evidence="1">
    <location>
        <position position="1"/>
    </location>
</feature>
<evidence type="ECO:0000313" key="1">
    <source>
        <dbReference type="EMBL" id="CAE7900815.1"/>
    </source>
</evidence>
<dbReference type="Proteomes" id="UP000601435">
    <property type="component" value="Unassembled WGS sequence"/>
</dbReference>
<keyword evidence="2" id="KW-1185">Reference proteome</keyword>
<gene>
    <name evidence="1" type="primary">GIP</name>
    <name evidence="1" type="ORF">SNEC2469_LOCUS30323</name>
</gene>
<name>A0A813BBZ0_9DINO</name>
<dbReference type="AlphaFoldDB" id="A0A813BBZ0"/>
<comment type="caution">
    <text evidence="1">The sequence shown here is derived from an EMBL/GenBank/DDBJ whole genome shotgun (WGS) entry which is preliminary data.</text>
</comment>
<dbReference type="OrthoDB" id="428929at2759"/>
<evidence type="ECO:0000313" key="2">
    <source>
        <dbReference type="Proteomes" id="UP000601435"/>
    </source>
</evidence>
<organism evidence="1 2">
    <name type="scientific">Symbiodinium necroappetens</name>
    <dbReference type="NCBI Taxonomy" id="1628268"/>
    <lineage>
        <taxon>Eukaryota</taxon>
        <taxon>Sar</taxon>
        <taxon>Alveolata</taxon>
        <taxon>Dinophyceae</taxon>
        <taxon>Suessiales</taxon>
        <taxon>Symbiodiniaceae</taxon>
        <taxon>Symbiodinium</taxon>
    </lineage>
</organism>
<feature type="non-terminal residue" evidence="1">
    <location>
        <position position="497"/>
    </location>
</feature>